<dbReference type="AlphaFoldDB" id="A0A844XRB2"/>
<keyword evidence="3" id="KW-1185">Reference proteome</keyword>
<proteinExistence type="predicted"/>
<accession>A0A844XRB2</accession>
<keyword evidence="1" id="KW-0812">Transmembrane</keyword>
<organism evidence="2 3">
    <name type="scientific">Qipengyuania vulgaris</name>
    <dbReference type="NCBI Taxonomy" id="291985"/>
    <lineage>
        <taxon>Bacteria</taxon>
        <taxon>Pseudomonadati</taxon>
        <taxon>Pseudomonadota</taxon>
        <taxon>Alphaproteobacteria</taxon>
        <taxon>Sphingomonadales</taxon>
        <taxon>Erythrobacteraceae</taxon>
        <taxon>Qipengyuania</taxon>
    </lineage>
</organism>
<name>A0A844XRB2_9SPHN</name>
<dbReference type="Proteomes" id="UP000448199">
    <property type="component" value="Unassembled WGS sequence"/>
</dbReference>
<keyword evidence="1" id="KW-0472">Membrane</keyword>
<dbReference type="RefSeq" id="WP_160727653.1">
    <property type="nucleotide sequence ID" value="NZ_WTYC01000003.1"/>
</dbReference>
<dbReference type="Pfam" id="PF18926">
    <property type="entry name" value="DUF5676"/>
    <property type="match status" value="1"/>
</dbReference>
<sequence length="85" mass="9097">MKINAFKLGIATAAVFGVAWVICSLFVMGAPRVMMQMTGHMVHADFSHMNWQLNFLGVVVGLLSWSIGAGAIAGLTAAVYNRLVD</sequence>
<reference evidence="2 3" key="1">
    <citation type="submission" date="2019-12" db="EMBL/GenBank/DDBJ databases">
        <title>Genomic-based taxomic classification of the family Erythrobacteraceae.</title>
        <authorList>
            <person name="Xu L."/>
        </authorList>
    </citation>
    <scope>NUCLEOTIDE SEQUENCE [LARGE SCALE GENOMIC DNA]</scope>
    <source>
        <strain evidence="2 3">DSM 17792</strain>
    </source>
</reference>
<keyword evidence="1" id="KW-1133">Transmembrane helix</keyword>
<gene>
    <name evidence="2" type="ORF">GRI69_07540</name>
</gene>
<evidence type="ECO:0000313" key="3">
    <source>
        <dbReference type="Proteomes" id="UP000448199"/>
    </source>
</evidence>
<feature type="transmembrane region" description="Helical" evidence="1">
    <location>
        <begin position="54"/>
        <end position="80"/>
    </location>
</feature>
<comment type="caution">
    <text evidence="2">The sequence shown here is derived from an EMBL/GenBank/DDBJ whole genome shotgun (WGS) entry which is preliminary data.</text>
</comment>
<evidence type="ECO:0000313" key="2">
    <source>
        <dbReference type="EMBL" id="MXO48106.1"/>
    </source>
</evidence>
<dbReference type="EMBL" id="WTYC01000003">
    <property type="protein sequence ID" value="MXO48106.1"/>
    <property type="molecule type" value="Genomic_DNA"/>
</dbReference>
<evidence type="ECO:0000256" key="1">
    <source>
        <dbReference type="SAM" id="Phobius"/>
    </source>
</evidence>
<protein>
    <submittedName>
        <fullName evidence="2">Uncharacterized protein</fullName>
    </submittedName>
</protein>
<dbReference type="OrthoDB" id="7605427at2"/>
<dbReference type="InterPro" id="IPR044020">
    <property type="entry name" value="DUF5676"/>
</dbReference>